<gene>
    <name evidence="1" type="ORF">S06H3_26968</name>
</gene>
<name>X1PM47_9ZZZZ</name>
<accession>X1PM47</accession>
<reference evidence="1" key="1">
    <citation type="journal article" date="2014" name="Front. Microbiol.">
        <title>High frequency of phylogenetically diverse reductive dehalogenase-homologous genes in deep subseafloor sedimentary metagenomes.</title>
        <authorList>
            <person name="Kawai M."/>
            <person name="Futagami T."/>
            <person name="Toyoda A."/>
            <person name="Takaki Y."/>
            <person name="Nishi S."/>
            <person name="Hori S."/>
            <person name="Arai W."/>
            <person name="Tsubouchi T."/>
            <person name="Morono Y."/>
            <person name="Uchiyama I."/>
            <person name="Ito T."/>
            <person name="Fujiyama A."/>
            <person name="Inagaki F."/>
            <person name="Takami H."/>
        </authorList>
    </citation>
    <scope>NUCLEOTIDE SEQUENCE</scope>
    <source>
        <strain evidence="1">Expedition CK06-06</strain>
    </source>
</reference>
<evidence type="ECO:0000313" key="1">
    <source>
        <dbReference type="EMBL" id="GAI31939.1"/>
    </source>
</evidence>
<protein>
    <submittedName>
        <fullName evidence="1">Uncharacterized protein</fullName>
    </submittedName>
</protein>
<dbReference type="EMBL" id="BARV01015615">
    <property type="protein sequence ID" value="GAI31939.1"/>
    <property type="molecule type" value="Genomic_DNA"/>
</dbReference>
<proteinExistence type="predicted"/>
<dbReference type="AlphaFoldDB" id="X1PM47"/>
<sequence length="72" mass="8188">MKFEIGKYYRHTTAHTLAILGHLDTTMWGKNALIAESNRSHEMTELIAVGSDEGSAVNYNEISKEEWLENFS</sequence>
<comment type="caution">
    <text evidence="1">The sequence shown here is derived from an EMBL/GenBank/DDBJ whole genome shotgun (WGS) entry which is preliminary data.</text>
</comment>
<organism evidence="1">
    <name type="scientific">marine sediment metagenome</name>
    <dbReference type="NCBI Taxonomy" id="412755"/>
    <lineage>
        <taxon>unclassified sequences</taxon>
        <taxon>metagenomes</taxon>
        <taxon>ecological metagenomes</taxon>
    </lineage>
</organism>